<evidence type="ECO:0000256" key="3">
    <source>
        <dbReference type="ARBA" id="ARBA00022475"/>
    </source>
</evidence>
<feature type="compositionally biased region" description="Polar residues" evidence="8">
    <location>
        <begin position="239"/>
        <end position="249"/>
    </location>
</feature>
<dbReference type="GO" id="GO:0005886">
    <property type="term" value="C:plasma membrane"/>
    <property type="evidence" value="ECO:0007669"/>
    <property type="project" value="UniProtKB-SubCell"/>
</dbReference>
<dbReference type="GO" id="GO:0051301">
    <property type="term" value="P:cell division"/>
    <property type="evidence" value="ECO:0007669"/>
    <property type="project" value="UniProtKB-KW"/>
</dbReference>
<comment type="similarity">
    <text evidence="7">Belongs to the SOSEKI family.</text>
</comment>
<dbReference type="EMBL" id="LIHL02000005">
    <property type="protein sequence ID" value="KAF5470892.1"/>
    <property type="molecule type" value="Genomic_DNA"/>
</dbReference>
<evidence type="ECO:0000256" key="7">
    <source>
        <dbReference type="ARBA" id="ARBA00024211"/>
    </source>
</evidence>
<feature type="non-terminal residue" evidence="11">
    <location>
        <position position="1"/>
    </location>
</feature>
<evidence type="ECO:0000259" key="9">
    <source>
        <dbReference type="Pfam" id="PF06136"/>
    </source>
</evidence>
<evidence type="ECO:0000313" key="11">
    <source>
        <dbReference type="EMBL" id="KAF5470899.1"/>
    </source>
</evidence>
<keyword evidence="4" id="KW-0132">Cell division</keyword>
<dbReference type="PANTHER" id="PTHR31083">
    <property type="entry name" value="UPSTREAM OF FLC PROTEIN (DUF966)"/>
    <property type="match status" value="1"/>
</dbReference>
<evidence type="ECO:0000256" key="5">
    <source>
        <dbReference type="ARBA" id="ARBA00023136"/>
    </source>
</evidence>
<dbReference type="InterPro" id="IPR010369">
    <property type="entry name" value="SOK"/>
</dbReference>
<feature type="compositionally biased region" description="Polar residues" evidence="8">
    <location>
        <begin position="200"/>
        <end position="222"/>
    </location>
</feature>
<evidence type="ECO:0000313" key="10">
    <source>
        <dbReference type="EMBL" id="KAF5470892.1"/>
    </source>
</evidence>
<feature type="region of interest" description="Disordered" evidence="8">
    <location>
        <begin position="237"/>
        <end position="286"/>
    </location>
</feature>
<dbReference type="InterPro" id="IPR048351">
    <property type="entry name" value="SOK_DIX"/>
</dbReference>
<protein>
    <recommendedName>
        <fullName evidence="9">SOSEKI DIX-like domain-containing protein</fullName>
    </recommendedName>
</protein>
<dbReference type="Gramene" id="Jr05_11830_p1">
    <property type="protein sequence ID" value="cds.Jr05_11830_p1"/>
    <property type="gene ID" value="Jr05_11830"/>
</dbReference>
<dbReference type="Pfam" id="PF06136">
    <property type="entry name" value="SOK"/>
    <property type="match status" value="1"/>
</dbReference>
<reference evidence="11" key="2">
    <citation type="submission" date="2020-03" db="EMBL/GenBank/DDBJ databases">
        <title>Walnut 2.0.</title>
        <authorList>
            <person name="Marrano A."/>
            <person name="Britton M."/>
            <person name="Zimin A.V."/>
            <person name="Zaini P.A."/>
            <person name="Workman R."/>
            <person name="Puiu D."/>
            <person name="Bianco L."/>
            <person name="Allen B.J."/>
            <person name="Troggio M."/>
            <person name="Leslie C.A."/>
            <person name="Timp W."/>
            <person name="Dendekar A."/>
            <person name="Salzberg S.L."/>
            <person name="Neale D.B."/>
        </authorList>
    </citation>
    <scope>NUCLEOTIDE SEQUENCE</scope>
    <source>
        <tissue evidence="11">Leaves</tissue>
    </source>
</reference>
<comment type="caution">
    <text evidence="11">The sequence shown here is derived from an EMBL/GenBank/DDBJ whole genome shotgun (WGS) entry which is preliminary data.</text>
</comment>
<dbReference type="Proteomes" id="UP000619265">
    <property type="component" value="Unassembled WGS sequence"/>
</dbReference>
<keyword evidence="2" id="KW-0217">Developmental protein</keyword>
<feature type="domain" description="SOSEKI DIX-like" evidence="9">
    <location>
        <begin position="61"/>
        <end position="149"/>
    </location>
</feature>
<evidence type="ECO:0000256" key="2">
    <source>
        <dbReference type="ARBA" id="ARBA00022473"/>
    </source>
</evidence>
<feature type="region of interest" description="Disordered" evidence="8">
    <location>
        <begin position="434"/>
        <end position="464"/>
    </location>
</feature>
<comment type="subcellular location">
    <subcellularLocation>
        <location evidence="1">Cell membrane</location>
        <topology evidence="1">Peripheral membrane protein</topology>
        <orientation evidence="1">Cytoplasmic side</orientation>
    </subcellularLocation>
</comment>
<evidence type="ECO:0000256" key="6">
    <source>
        <dbReference type="ARBA" id="ARBA00023306"/>
    </source>
</evidence>
<sequence>VHKSITLPLTYTQIDCMQVKKAGRKSLSLSIKESNQLCSSNRRRKRRRRMEAQGGEVRRIHIVYFLSHMGHVEHPHLIRVQHFNRNNGVYLRDVKRWLADLRGKDMPEAFAWSYKRRYKTGYVWQDLLDDDLITPISDIEYVLKGSEIVSASFDHHSHSENKASILKRQQQQQQPVEVHAEDQPRQRHSSKVASFEGHPETNTSTDFSSEINQESPLFGSDRSTLTNESLKLEAEMHQQGENLGDSSFCSTPPSKKNKMKSSNKKEKAEKASSSPSSFTKSKSYSSGASSMLRNLITCGAADTNDAALIMMNRADKNKSSFKPNVEAEIRKGERLGGSARVFGTTWNQQQQQENHQQKQQQQQQQHNTWKSYYDRGEDSQKKQSEFPKQKAISSTYKPMAWPNCSQCRKSFKPEKLHSHMKSCKGMKALVKTATVSTEKTPSQAKGSMASSHKESPYGYFLMNE</sequence>
<keyword evidence="5" id="KW-0472">Membrane</keyword>
<keyword evidence="3" id="KW-1003">Cell membrane</keyword>
<feature type="compositionally biased region" description="Low complexity" evidence="8">
    <location>
        <begin position="347"/>
        <end position="367"/>
    </location>
</feature>
<feature type="compositionally biased region" description="Polar residues" evidence="8">
    <location>
        <begin position="434"/>
        <end position="450"/>
    </location>
</feature>
<dbReference type="EMBL" id="LIHL02000005">
    <property type="protein sequence ID" value="KAF5470899.1"/>
    <property type="molecule type" value="Genomic_DNA"/>
</dbReference>
<proteinExistence type="inferred from homology"/>
<dbReference type="PANTHER" id="PTHR31083:SF5">
    <property type="entry name" value="PROTEIN SOSEKI 1"/>
    <property type="match status" value="1"/>
</dbReference>
<feature type="region of interest" description="Disordered" evidence="8">
    <location>
        <begin position="159"/>
        <end position="222"/>
    </location>
</feature>
<evidence type="ECO:0000256" key="8">
    <source>
        <dbReference type="SAM" id="MobiDB-lite"/>
    </source>
</evidence>
<gene>
    <name evidence="10" type="ORF">F2P56_011379</name>
    <name evidence="11" type="ORF">F2P56_011386</name>
</gene>
<evidence type="ECO:0000256" key="1">
    <source>
        <dbReference type="ARBA" id="ARBA00004413"/>
    </source>
</evidence>
<feature type="compositionally biased region" description="Basic and acidic residues" evidence="8">
    <location>
        <begin position="372"/>
        <end position="388"/>
    </location>
</feature>
<feature type="compositionally biased region" description="Low complexity" evidence="8">
    <location>
        <begin position="271"/>
        <end position="286"/>
    </location>
</feature>
<keyword evidence="6" id="KW-0131">Cell cycle</keyword>
<dbReference type="GO" id="GO:0051258">
    <property type="term" value="P:protein polymerization"/>
    <property type="evidence" value="ECO:0007669"/>
    <property type="project" value="UniProtKB-ARBA"/>
</dbReference>
<evidence type="ECO:0000256" key="4">
    <source>
        <dbReference type="ARBA" id="ARBA00022618"/>
    </source>
</evidence>
<feature type="region of interest" description="Disordered" evidence="8">
    <location>
        <begin position="347"/>
        <end position="394"/>
    </location>
</feature>
<accession>A0A833XTI6</accession>
<dbReference type="AlphaFoldDB" id="A0A833XTI6"/>
<reference evidence="11" key="1">
    <citation type="submission" date="2015-10" db="EMBL/GenBank/DDBJ databases">
        <authorList>
            <person name="Martinez-Garcia P.J."/>
            <person name="Crepeau M.W."/>
            <person name="Puiu D."/>
            <person name="Gonzalez-Ibeas D."/>
            <person name="Whalen J."/>
            <person name="Stevens K."/>
            <person name="Paul R."/>
            <person name="Butterfield T."/>
            <person name="Britton M."/>
            <person name="Reagan R."/>
            <person name="Chakraborty S."/>
            <person name="Walawage S.L."/>
            <person name="Vasquez-Gross H.A."/>
            <person name="Cardeno C."/>
            <person name="Famula R."/>
            <person name="Pratt K."/>
            <person name="Kuruganti S."/>
            <person name="Aradhya M.K."/>
            <person name="Leslie C.A."/>
            <person name="Dandekar A.M."/>
            <person name="Salzberg S.L."/>
            <person name="Wegrzyn J.L."/>
            <person name="Langley C.H."/>
            <person name="Neale D.B."/>
        </authorList>
    </citation>
    <scope>NUCLEOTIDE SEQUENCE</scope>
    <source>
        <tissue evidence="11">Leaves</tissue>
    </source>
</reference>
<name>A0A833XTI6_JUGRE</name>
<organism evidence="11 12">
    <name type="scientific">Juglans regia</name>
    <name type="common">English walnut</name>
    <dbReference type="NCBI Taxonomy" id="51240"/>
    <lineage>
        <taxon>Eukaryota</taxon>
        <taxon>Viridiplantae</taxon>
        <taxon>Streptophyta</taxon>
        <taxon>Embryophyta</taxon>
        <taxon>Tracheophyta</taxon>
        <taxon>Spermatophyta</taxon>
        <taxon>Magnoliopsida</taxon>
        <taxon>eudicotyledons</taxon>
        <taxon>Gunneridae</taxon>
        <taxon>Pentapetalae</taxon>
        <taxon>rosids</taxon>
        <taxon>fabids</taxon>
        <taxon>Fagales</taxon>
        <taxon>Juglandaceae</taxon>
        <taxon>Juglans</taxon>
    </lineage>
</organism>
<evidence type="ECO:0000313" key="12">
    <source>
        <dbReference type="Proteomes" id="UP000619265"/>
    </source>
</evidence>
<dbReference type="Gramene" id="Jr05_11900_p1">
    <property type="protein sequence ID" value="cds.Jr05_11900_p1"/>
    <property type="gene ID" value="Jr05_11900"/>
</dbReference>